<proteinExistence type="predicted"/>
<reference evidence="2" key="2">
    <citation type="journal article" date="2021" name="PeerJ">
        <title>Extensive microbial diversity within the chicken gut microbiome revealed by metagenomics and culture.</title>
        <authorList>
            <person name="Gilroy R."/>
            <person name="Ravi A."/>
            <person name="Getino M."/>
            <person name="Pursley I."/>
            <person name="Horton D.L."/>
            <person name="Alikhan N.F."/>
            <person name="Baker D."/>
            <person name="Gharbi K."/>
            <person name="Hall N."/>
            <person name="Watson M."/>
            <person name="Adriaenssens E.M."/>
            <person name="Foster-Nyarko E."/>
            <person name="Jarju S."/>
            <person name="Secka A."/>
            <person name="Antonio M."/>
            <person name="Oren A."/>
            <person name="Chaudhuri R.R."/>
            <person name="La Ragione R."/>
            <person name="Hildebrand F."/>
            <person name="Pallen M.J."/>
        </authorList>
    </citation>
    <scope>NUCLEOTIDE SEQUENCE</scope>
    <source>
        <strain evidence="2">ChiBcec16-1751</strain>
    </source>
</reference>
<feature type="region of interest" description="Disordered" evidence="1">
    <location>
        <begin position="15"/>
        <end position="38"/>
    </location>
</feature>
<dbReference type="EMBL" id="DVJJ01000123">
    <property type="protein sequence ID" value="HIS65350.1"/>
    <property type="molecule type" value="Genomic_DNA"/>
</dbReference>
<reference evidence="2" key="1">
    <citation type="submission" date="2020-10" db="EMBL/GenBank/DDBJ databases">
        <authorList>
            <person name="Gilroy R."/>
        </authorList>
    </citation>
    <scope>NUCLEOTIDE SEQUENCE</scope>
    <source>
        <strain evidence="2">ChiBcec16-1751</strain>
    </source>
</reference>
<dbReference type="CDD" id="cd10158">
    <property type="entry name" value="CsoR-like_DUF156_1"/>
    <property type="match status" value="1"/>
</dbReference>
<dbReference type="GO" id="GO:0046872">
    <property type="term" value="F:metal ion binding"/>
    <property type="evidence" value="ECO:0007669"/>
    <property type="project" value="InterPro"/>
</dbReference>
<dbReference type="GO" id="GO:0003677">
    <property type="term" value="F:DNA binding"/>
    <property type="evidence" value="ECO:0007669"/>
    <property type="project" value="InterPro"/>
</dbReference>
<dbReference type="GO" id="GO:0045892">
    <property type="term" value="P:negative regulation of DNA-templated transcription"/>
    <property type="evidence" value="ECO:0007669"/>
    <property type="project" value="UniProtKB-ARBA"/>
</dbReference>
<evidence type="ECO:0000313" key="3">
    <source>
        <dbReference type="Proteomes" id="UP000886741"/>
    </source>
</evidence>
<sequence>MEQHTHDHDYLHAHGIAHSHDGDGAGHVHGHGGHPHVHENTKAVLNRLSRAIGHLESVKKMVEDGRDCSEVLVQIAAVRSAINNVGKVILQDHIQHCVVDAVEHNDQEAITNLCQAIDKFVK</sequence>
<dbReference type="Pfam" id="PF02583">
    <property type="entry name" value="Trns_repr_metal"/>
    <property type="match status" value="1"/>
</dbReference>
<evidence type="ECO:0000313" key="2">
    <source>
        <dbReference type="EMBL" id="HIS65350.1"/>
    </source>
</evidence>
<dbReference type="InterPro" id="IPR003735">
    <property type="entry name" value="Metal_Tscrpt_repr"/>
</dbReference>
<gene>
    <name evidence="2" type="ORF">IAA83_08275</name>
</gene>
<dbReference type="Gene3D" id="1.20.58.1000">
    <property type="entry name" value="Metal-sensitive repressor, helix protomer"/>
    <property type="match status" value="1"/>
</dbReference>
<name>A0A9D1JTF2_9FIRM</name>
<dbReference type="PANTHER" id="PTHR33677">
    <property type="entry name" value="TRANSCRIPTIONAL REPRESSOR FRMR-RELATED"/>
    <property type="match status" value="1"/>
</dbReference>
<evidence type="ECO:0000256" key="1">
    <source>
        <dbReference type="SAM" id="MobiDB-lite"/>
    </source>
</evidence>
<protein>
    <submittedName>
        <fullName evidence="2">Metal-sensing transcriptional repressor</fullName>
    </submittedName>
</protein>
<dbReference type="InterPro" id="IPR038390">
    <property type="entry name" value="Metal_Tscrpt_repr_sf"/>
</dbReference>
<comment type="caution">
    <text evidence="2">The sequence shown here is derived from an EMBL/GenBank/DDBJ whole genome shotgun (WGS) entry which is preliminary data.</text>
</comment>
<accession>A0A9D1JTF2</accession>
<dbReference type="Proteomes" id="UP000886741">
    <property type="component" value="Unassembled WGS sequence"/>
</dbReference>
<dbReference type="AlphaFoldDB" id="A0A9D1JTF2"/>
<feature type="compositionally biased region" description="Basic and acidic residues" evidence="1">
    <location>
        <begin position="15"/>
        <end position="26"/>
    </location>
</feature>
<organism evidence="2 3">
    <name type="scientific">Candidatus Avoscillospira avistercoris</name>
    <dbReference type="NCBI Taxonomy" id="2840707"/>
    <lineage>
        <taxon>Bacteria</taxon>
        <taxon>Bacillati</taxon>
        <taxon>Bacillota</taxon>
        <taxon>Clostridia</taxon>
        <taxon>Eubacteriales</taxon>
        <taxon>Oscillospiraceae</taxon>
        <taxon>Oscillospiraceae incertae sedis</taxon>
        <taxon>Candidatus Avoscillospira</taxon>
    </lineage>
</organism>
<dbReference type="PANTHER" id="PTHR33677:SF3">
    <property type="entry name" value="COPPER-SENSING TRANSCRIPTIONAL REPRESSOR RICR"/>
    <property type="match status" value="1"/>
</dbReference>